<organism evidence="1 2">
    <name type="scientific">Rosa chinensis</name>
    <name type="common">China rose</name>
    <dbReference type="NCBI Taxonomy" id="74649"/>
    <lineage>
        <taxon>Eukaryota</taxon>
        <taxon>Viridiplantae</taxon>
        <taxon>Streptophyta</taxon>
        <taxon>Embryophyta</taxon>
        <taxon>Tracheophyta</taxon>
        <taxon>Spermatophyta</taxon>
        <taxon>Magnoliopsida</taxon>
        <taxon>eudicotyledons</taxon>
        <taxon>Gunneridae</taxon>
        <taxon>Pentapetalae</taxon>
        <taxon>rosids</taxon>
        <taxon>fabids</taxon>
        <taxon>Rosales</taxon>
        <taxon>Rosaceae</taxon>
        <taxon>Rosoideae</taxon>
        <taxon>Rosoideae incertae sedis</taxon>
        <taxon>Rosa</taxon>
    </lineage>
</organism>
<dbReference type="Gramene" id="PRQ36970">
    <property type="protein sequence ID" value="PRQ36970"/>
    <property type="gene ID" value="RchiOBHm_Chr4g0397401"/>
</dbReference>
<dbReference type="EMBL" id="PDCK01000042">
    <property type="protein sequence ID" value="PRQ36970.1"/>
    <property type="molecule type" value="Genomic_DNA"/>
</dbReference>
<dbReference type="AlphaFoldDB" id="A0A2P6QS24"/>
<comment type="caution">
    <text evidence="1">The sequence shown here is derived from an EMBL/GenBank/DDBJ whole genome shotgun (WGS) entry which is preliminary data.</text>
</comment>
<name>A0A2P6QS24_ROSCH</name>
<gene>
    <name evidence="1" type="ORF">RchiOBHm_Chr4g0397401</name>
</gene>
<proteinExistence type="predicted"/>
<evidence type="ECO:0000313" key="1">
    <source>
        <dbReference type="EMBL" id="PRQ36970.1"/>
    </source>
</evidence>
<sequence>MCCQLPCGFDRALRVCSTVHTEMARVMEGETGYMVHDSHRVSHTPTWVLLKVGDLQICNIVSVSGPIYAPFELCLQREILDGQREGPYDQGGYFIINGSEVLVLTNGLILGSD</sequence>
<dbReference type="Proteomes" id="UP000238479">
    <property type="component" value="Chromosome 4"/>
</dbReference>
<keyword evidence="2" id="KW-1185">Reference proteome</keyword>
<reference evidence="1 2" key="1">
    <citation type="journal article" date="2018" name="Nat. Genet.">
        <title>The Rosa genome provides new insights in the design of modern roses.</title>
        <authorList>
            <person name="Bendahmane M."/>
        </authorList>
    </citation>
    <scope>NUCLEOTIDE SEQUENCE [LARGE SCALE GENOMIC DNA]</scope>
    <source>
        <strain evidence="2">cv. Old Blush</strain>
    </source>
</reference>
<protein>
    <recommendedName>
        <fullName evidence="3">DNA-directed RNA polymerase</fullName>
    </recommendedName>
</protein>
<evidence type="ECO:0008006" key="3">
    <source>
        <dbReference type="Google" id="ProtNLM"/>
    </source>
</evidence>
<accession>A0A2P6QS24</accession>
<dbReference type="SUPFAM" id="SSF64484">
    <property type="entry name" value="beta and beta-prime subunits of DNA dependent RNA-polymerase"/>
    <property type="match status" value="1"/>
</dbReference>
<evidence type="ECO:0000313" key="2">
    <source>
        <dbReference type="Proteomes" id="UP000238479"/>
    </source>
</evidence>